<keyword evidence="15 18" id="KW-0472">Membrane</keyword>
<evidence type="ECO:0000313" key="22">
    <source>
        <dbReference type="Proteomes" id="UP000799324"/>
    </source>
</evidence>
<evidence type="ECO:0000256" key="11">
    <source>
        <dbReference type="ARBA" id="ARBA00022989"/>
    </source>
</evidence>
<dbReference type="InterPro" id="IPR023208">
    <property type="entry name" value="P450R"/>
</dbReference>
<dbReference type="Pfam" id="PF00667">
    <property type="entry name" value="FAD_binding_1"/>
    <property type="match status" value="1"/>
</dbReference>
<dbReference type="EC" id="1.6.2.4" evidence="18"/>
<evidence type="ECO:0000256" key="12">
    <source>
        <dbReference type="ARBA" id="ARBA00023002"/>
    </source>
</evidence>
<keyword evidence="10" id="KW-0752">Steroid biosynthesis</keyword>
<dbReference type="Pfam" id="PF00175">
    <property type="entry name" value="NAD_binding_1"/>
    <property type="match status" value="1"/>
</dbReference>
<dbReference type="SUPFAM" id="SSF52343">
    <property type="entry name" value="Ferredoxin reductase-like, C-terminal NADP-linked domain"/>
    <property type="match status" value="1"/>
</dbReference>
<comment type="cofactor">
    <cofactor evidence="1">
        <name>FMN</name>
        <dbReference type="ChEBI" id="CHEBI:58210"/>
    </cofactor>
</comment>
<evidence type="ECO:0000256" key="13">
    <source>
        <dbReference type="ARBA" id="ARBA00023011"/>
    </source>
</evidence>
<comment type="catalytic activity">
    <reaction evidence="18">
        <text>2 oxidized [cytochrome P450] + NADPH = 2 reduced [cytochrome P450] + NADP(+) + H(+)</text>
        <dbReference type="Rhea" id="RHEA:24040"/>
        <dbReference type="Rhea" id="RHEA-COMP:14627"/>
        <dbReference type="Rhea" id="RHEA-COMP:14628"/>
        <dbReference type="ChEBI" id="CHEBI:15378"/>
        <dbReference type="ChEBI" id="CHEBI:55376"/>
        <dbReference type="ChEBI" id="CHEBI:57783"/>
        <dbReference type="ChEBI" id="CHEBI:58349"/>
        <dbReference type="ChEBI" id="CHEBI:60344"/>
        <dbReference type="EC" id="1.6.2.4"/>
    </reaction>
</comment>
<feature type="domain" description="Flavodoxin-like" evidence="19">
    <location>
        <begin position="108"/>
        <end position="255"/>
    </location>
</feature>
<dbReference type="InterPro" id="IPR039261">
    <property type="entry name" value="FNR_nucleotide-bd"/>
</dbReference>
<dbReference type="InterPro" id="IPR023173">
    <property type="entry name" value="NADPH_Cyt_P450_Rdtase_alpha"/>
</dbReference>
<dbReference type="InterPro" id="IPR017938">
    <property type="entry name" value="Riboflavin_synthase-like_b-brl"/>
</dbReference>
<keyword evidence="9 18" id="KW-0521">NADP</keyword>
<dbReference type="SUPFAM" id="SSF63380">
    <property type="entry name" value="Riboflavin synthase domain-like"/>
    <property type="match status" value="1"/>
</dbReference>
<keyword evidence="12 18" id="KW-0560">Oxidoreductase</keyword>
<keyword evidence="11" id="KW-1133">Transmembrane helix</keyword>
<dbReference type="InterPro" id="IPR001709">
    <property type="entry name" value="Flavoprot_Pyr_Nucl_cyt_Rdtase"/>
</dbReference>
<evidence type="ECO:0000256" key="10">
    <source>
        <dbReference type="ARBA" id="ARBA00022955"/>
    </source>
</evidence>
<comment type="cofactor">
    <cofactor evidence="2">
        <name>FAD</name>
        <dbReference type="ChEBI" id="CHEBI:57692"/>
    </cofactor>
</comment>
<dbReference type="Gene3D" id="3.40.50.80">
    <property type="entry name" value="Nucleotide-binding domain of ferredoxin-NADP reductase (FNR) module"/>
    <property type="match status" value="1"/>
</dbReference>
<keyword evidence="5" id="KW-0288">FMN</keyword>
<evidence type="ECO:0000256" key="4">
    <source>
        <dbReference type="ARBA" id="ARBA00022630"/>
    </source>
</evidence>
<dbReference type="Gene3D" id="2.40.30.10">
    <property type="entry name" value="Translation factors"/>
    <property type="match status" value="1"/>
</dbReference>
<evidence type="ECO:0000259" key="19">
    <source>
        <dbReference type="PROSITE" id="PS50902"/>
    </source>
</evidence>
<dbReference type="PROSITE" id="PS50902">
    <property type="entry name" value="FLAVODOXIN_LIKE"/>
    <property type="match status" value="1"/>
</dbReference>
<dbReference type="PRINTS" id="PR00371">
    <property type="entry name" value="FPNCR"/>
</dbReference>
<comment type="subcellular location">
    <subcellularLocation>
        <location evidence="18">Endoplasmic reticulum membrane</location>
    </subcellularLocation>
</comment>
<dbReference type="EMBL" id="MU004316">
    <property type="protein sequence ID" value="KAF2658340.1"/>
    <property type="molecule type" value="Genomic_DNA"/>
</dbReference>
<dbReference type="PANTHER" id="PTHR19384:SF108">
    <property type="entry name" value="NADPH--CYTOCHROME P450 REDUCTASE"/>
    <property type="match status" value="1"/>
</dbReference>
<keyword evidence="6" id="KW-0812">Transmembrane</keyword>
<dbReference type="InterPro" id="IPR017927">
    <property type="entry name" value="FAD-bd_FR_type"/>
</dbReference>
<keyword evidence="22" id="KW-1185">Reference proteome</keyword>
<dbReference type="GO" id="GO:0003958">
    <property type="term" value="F:NADPH-hemoprotein reductase activity"/>
    <property type="evidence" value="ECO:0007669"/>
    <property type="project" value="UniProtKB-EC"/>
</dbReference>
<comment type="similarity">
    <text evidence="18">In the C-terminal section; belongs to the flavoprotein pyridine nucleotide cytochrome reductase family.</text>
</comment>
<evidence type="ECO:0000259" key="20">
    <source>
        <dbReference type="PROSITE" id="PS51384"/>
    </source>
</evidence>
<accession>A0A6A6TEQ1</accession>
<dbReference type="InterPro" id="IPR001433">
    <property type="entry name" value="OxRdtase_FAD/NAD-bd"/>
</dbReference>
<dbReference type="OrthoDB" id="1856718at2759"/>
<gene>
    <name evidence="21" type="ORF">K491DRAFT_766751</name>
</gene>
<dbReference type="PRINTS" id="PR00369">
    <property type="entry name" value="FLAVODOXIN"/>
</dbReference>
<dbReference type="AlphaFoldDB" id="A0A6A6TEQ1"/>
<evidence type="ECO:0000313" key="21">
    <source>
        <dbReference type="EMBL" id="KAF2658340.1"/>
    </source>
</evidence>
<feature type="domain" description="FAD-binding FR-type" evidence="20">
    <location>
        <begin position="300"/>
        <end position="559"/>
    </location>
</feature>
<keyword evidence="8" id="KW-0274">FAD</keyword>
<dbReference type="Pfam" id="PF00258">
    <property type="entry name" value="Flavodoxin_1"/>
    <property type="match status" value="1"/>
</dbReference>
<dbReference type="Gene3D" id="1.20.990.10">
    <property type="entry name" value="NADPH-cytochrome p450 Reductase, Chain A, domain 3"/>
    <property type="match status" value="1"/>
</dbReference>
<keyword evidence="13" id="KW-0756">Sterol biosynthesis</keyword>
<dbReference type="GO" id="GO:0005829">
    <property type="term" value="C:cytosol"/>
    <property type="evidence" value="ECO:0007669"/>
    <property type="project" value="TreeGrafter"/>
</dbReference>
<dbReference type="InterPro" id="IPR008254">
    <property type="entry name" value="Flavodoxin/NO_synth"/>
</dbReference>
<dbReference type="InterPro" id="IPR003097">
    <property type="entry name" value="CysJ-like_FAD-binding"/>
</dbReference>
<evidence type="ECO:0000256" key="8">
    <source>
        <dbReference type="ARBA" id="ARBA00022827"/>
    </source>
</evidence>
<evidence type="ECO:0000256" key="17">
    <source>
        <dbReference type="ARBA" id="ARBA00023221"/>
    </source>
</evidence>
<dbReference type="Proteomes" id="UP000799324">
    <property type="component" value="Unassembled WGS sequence"/>
</dbReference>
<evidence type="ECO:0000256" key="3">
    <source>
        <dbReference type="ARBA" id="ARBA00022516"/>
    </source>
</evidence>
<name>A0A6A6TEQ1_9PLEO</name>
<dbReference type="Gene3D" id="3.40.50.360">
    <property type="match status" value="1"/>
</dbReference>
<comment type="function">
    <text evidence="18">This enzyme is required for electron transfer from NADP to cytochrome P450.</text>
</comment>
<proteinExistence type="inferred from homology"/>
<dbReference type="GO" id="GO:0010181">
    <property type="term" value="F:FMN binding"/>
    <property type="evidence" value="ECO:0007669"/>
    <property type="project" value="InterPro"/>
</dbReference>
<evidence type="ECO:0000256" key="9">
    <source>
        <dbReference type="ARBA" id="ARBA00022857"/>
    </source>
</evidence>
<dbReference type="GO" id="GO:0050660">
    <property type="term" value="F:flavin adenine dinucleotide binding"/>
    <property type="evidence" value="ECO:0007669"/>
    <property type="project" value="TreeGrafter"/>
</dbReference>
<organism evidence="21 22">
    <name type="scientific">Lophiostoma macrostomum CBS 122681</name>
    <dbReference type="NCBI Taxonomy" id="1314788"/>
    <lineage>
        <taxon>Eukaryota</taxon>
        <taxon>Fungi</taxon>
        <taxon>Dikarya</taxon>
        <taxon>Ascomycota</taxon>
        <taxon>Pezizomycotina</taxon>
        <taxon>Dothideomycetes</taxon>
        <taxon>Pleosporomycetidae</taxon>
        <taxon>Pleosporales</taxon>
        <taxon>Lophiostomataceae</taxon>
        <taxon>Lophiostoma</taxon>
    </lineage>
</organism>
<evidence type="ECO:0000256" key="5">
    <source>
        <dbReference type="ARBA" id="ARBA00022643"/>
    </source>
</evidence>
<evidence type="ECO:0000256" key="18">
    <source>
        <dbReference type="PIRNR" id="PIRNR000208"/>
    </source>
</evidence>
<evidence type="ECO:0000256" key="7">
    <source>
        <dbReference type="ARBA" id="ARBA00022824"/>
    </source>
</evidence>
<dbReference type="FunFam" id="3.40.50.80:FF:000032">
    <property type="entry name" value="NADPH-dependent diflavin oxidoreductase 1"/>
    <property type="match status" value="1"/>
</dbReference>
<reference evidence="21" key="1">
    <citation type="journal article" date="2020" name="Stud. Mycol.">
        <title>101 Dothideomycetes genomes: a test case for predicting lifestyles and emergence of pathogens.</title>
        <authorList>
            <person name="Haridas S."/>
            <person name="Albert R."/>
            <person name="Binder M."/>
            <person name="Bloem J."/>
            <person name="Labutti K."/>
            <person name="Salamov A."/>
            <person name="Andreopoulos B."/>
            <person name="Baker S."/>
            <person name="Barry K."/>
            <person name="Bills G."/>
            <person name="Bluhm B."/>
            <person name="Cannon C."/>
            <person name="Castanera R."/>
            <person name="Culley D."/>
            <person name="Daum C."/>
            <person name="Ezra D."/>
            <person name="Gonzalez J."/>
            <person name="Henrissat B."/>
            <person name="Kuo A."/>
            <person name="Liang C."/>
            <person name="Lipzen A."/>
            <person name="Lutzoni F."/>
            <person name="Magnuson J."/>
            <person name="Mondo S."/>
            <person name="Nolan M."/>
            <person name="Ohm R."/>
            <person name="Pangilinan J."/>
            <person name="Park H.-J."/>
            <person name="Ramirez L."/>
            <person name="Alfaro M."/>
            <person name="Sun H."/>
            <person name="Tritt A."/>
            <person name="Yoshinaga Y."/>
            <person name="Zwiers L.-H."/>
            <person name="Turgeon B."/>
            <person name="Goodwin S."/>
            <person name="Spatafora J."/>
            <person name="Crous P."/>
            <person name="Grigoriev I."/>
        </authorList>
    </citation>
    <scope>NUCLEOTIDE SEQUENCE</scope>
    <source>
        <strain evidence="21">CBS 122681</strain>
    </source>
</reference>
<dbReference type="GO" id="GO:0016126">
    <property type="term" value="P:sterol biosynthetic process"/>
    <property type="evidence" value="ECO:0007669"/>
    <property type="project" value="UniProtKB-KW"/>
</dbReference>
<dbReference type="PROSITE" id="PS51384">
    <property type="entry name" value="FAD_FR"/>
    <property type="match status" value="1"/>
</dbReference>
<dbReference type="InterPro" id="IPR001094">
    <property type="entry name" value="Flavdoxin-like"/>
</dbReference>
<dbReference type="GO" id="GO:0005789">
    <property type="term" value="C:endoplasmic reticulum membrane"/>
    <property type="evidence" value="ECO:0007669"/>
    <property type="project" value="UniProtKB-SubCell"/>
</dbReference>
<evidence type="ECO:0000256" key="2">
    <source>
        <dbReference type="ARBA" id="ARBA00001974"/>
    </source>
</evidence>
<keyword evidence="3" id="KW-0444">Lipid biosynthesis</keyword>
<keyword evidence="14" id="KW-0443">Lipid metabolism</keyword>
<evidence type="ECO:0000256" key="15">
    <source>
        <dbReference type="ARBA" id="ARBA00023136"/>
    </source>
</evidence>
<evidence type="ECO:0000256" key="1">
    <source>
        <dbReference type="ARBA" id="ARBA00001917"/>
    </source>
</evidence>
<dbReference type="PIRSF" id="PIRSF000208">
    <property type="entry name" value="P450R"/>
    <property type="match status" value="1"/>
</dbReference>
<keyword evidence="17" id="KW-0753">Steroid metabolism</keyword>
<evidence type="ECO:0000256" key="16">
    <source>
        <dbReference type="ARBA" id="ARBA00023166"/>
    </source>
</evidence>
<keyword evidence="4" id="KW-0285">Flavoprotein</keyword>
<dbReference type="PANTHER" id="PTHR19384">
    <property type="entry name" value="NITRIC OXIDE SYNTHASE-RELATED"/>
    <property type="match status" value="1"/>
</dbReference>
<dbReference type="FunFam" id="3.40.50.360:FF:000036">
    <property type="entry name" value="NADPH--cytochrome P450 reductase"/>
    <property type="match status" value="1"/>
</dbReference>
<sequence>MAVVALPALLIKGYHSYDHISRDCFRAHPSVQPILDNLKPSSPADGVAVFLFLLSALGYLTRGRIWDRPDPYYGKYFERPQLQDGESASRHQASRNVAERLQEGNHDVVIFWGSQSGTSERFAEALGRECHTRFGINALVADLSDYDAETISSIPQSKFAIFILSTYGEGDPSDNTAGLWDWVKKVKDNNSSVKDLRYIALGLGNSNYKYYNRVLDVVADALDAAGATALMPRQKADDANGGTEEDYQSWKDDAFALFRGMGYEEKTIKYQPLLEVEFTSSESKPEHSISVHHQQSTTNSAIVPLSIKNSRELFTASDRNCVHLELDLGHHEVGYKTGDHIGIWPCNPEEEIERLLEVLDLQSRHNETFNVKALDDTLKAKIPSPSTLESVFRHHLEICATVSRKTFLELAQFAPSTEAKAMLLEFGQDRNRYDQLTANTHITLARLLQLVSPSQPWTNVPLSFILETLLPLQPRYYSISSSSVISPRRIAITALVVNKAIPSTPDSTIQGLTSNYLLSATKLPSNSSIPTPSFQHFASPEVESGKVYAHIRKSKFKLPITSSTPLILIAAGTGFAPFRAFLAERAKLHAIGKPVGKILLFFGCRSADTDYIYRDELAHIQASLGEDKLEIVTAFSREAGSGKKVYVQDRVEERSAQVLEMLEQGANMYICGKAAMAREVDGKIEEAKAKKGDGLGEAEVKAWTDALKKRGKWKADVWG</sequence>
<dbReference type="InterPro" id="IPR029039">
    <property type="entry name" value="Flavoprotein-like_sf"/>
</dbReference>
<evidence type="ECO:0000256" key="6">
    <source>
        <dbReference type="ARBA" id="ARBA00022692"/>
    </source>
</evidence>
<dbReference type="SUPFAM" id="SSF52218">
    <property type="entry name" value="Flavoproteins"/>
    <property type="match status" value="1"/>
</dbReference>
<evidence type="ECO:0000256" key="14">
    <source>
        <dbReference type="ARBA" id="ARBA00023098"/>
    </source>
</evidence>
<keyword evidence="7 18" id="KW-0256">Endoplasmic reticulum</keyword>
<keyword evidence="16" id="KW-1207">Sterol metabolism</keyword>
<protein>
    <recommendedName>
        <fullName evidence="18">NADPH--cytochrome P450 reductase</fullName>
        <ecNumber evidence="18">1.6.2.4</ecNumber>
    </recommendedName>
</protein>